<dbReference type="Proteomes" id="UP000095283">
    <property type="component" value="Unplaced"/>
</dbReference>
<proteinExistence type="predicted"/>
<organism evidence="1 2">
    <name type="scientific">Heterorhabditis bacteriophora</name>
    <name type="common">Entomopathogenic nematode worm</name>
    <dbReference type="NCBI Taxonomy" id="37862"/>
    <lineage>
        <taxon>Eukaryota</taxon>
        <taxon>Metazoa</taxon>
        <taxon>Ecdysozoa</taxon>
        <taxon>Nematoda</taxon>
        <taxon>Chromadorea</taxon>
        <taxon>Rhabditida</taxon>
        <taxon>Rhabditina</taxon>
        <taxon>Rhabditomorpha</taxon>
        <taxon>Strongyloidea</taxon>
        <taxon>Heterorhabditidae</taxon>
        <taxon>Heterorhabditis</taxon>
    </lineage>
</organism>
<evidence type="ECO:0000313" key="2">
    <source>
        <dbReference type="WBParaSite" id="Hba_04483"/>
    </source>
</evidence>
<keyword evidence="1" id="KW-1185">Reference proteome</keyword>
<dbReference type="AlphaFoldDB" id="A0A1I7WHK6"/>
<accession>A0A1I7WHK6</accession>
<sequence>MLIQIMGYLSSKIILKLFKTFKYYEIILKNLIYTLCQ</sequence>
<reference evidence="2" key="1">
    <citation type="submission" date="2016-11" db="UniProtKB">
        <authorList>
            <consortium name="WormBaseParasite"/>
        </authorList>
    </citation>
    <scope>IDENTIFICATION</scope>
</reference>
<evidence type="ECO:0000313" key="1">
    <source>
        <dbReference type="Proteomes" id="UP000095283"/>
    </source>
</evidence>
<dbReference type="WBParaSite" id="Hba_04483">
    <property type="protein sequence ID" value="Hba_04483"/>
    <property type="gene ID" value="Hba_04483"/>
</dbReference>
<protein>
    <submittedName>
        <fullName evidence="2">Uncharacterized protein</fullName>
    </submittedName>
</protein>
<name>A0A1I7WHK6_HETBA</name>